<dbReference type="Proteomes" id="UP001218218">
    <property type="component" value="Unassembled WGS sequence"/>
</dbReference>
<feature type="region of interest" description="Disordered" evidence="1">
    <location>
        <begin position="444"/>
        <end position="479"/>
    </location>
</feature>
<reference evidence="2" key="1">
    <citation type="submission" date="2023-03" db="EMBL/GenBank/DDBJ databases">
        <title>Massive genome expansion in bonnet fungi (Mycena s.s.) driven by repeated elements and novel gene families across ecological guilds.</title>
        <authorList>
            <consortium name="Lawrence Berkeley National Laboratory"/>
            <person name="Harder C.B."/>
            <person name="Miyauchi S."/>
            <person name="Viragh M."/>
            <person name="Kuo A."/>
            <person name="Thoen E."/>
            <person name="Andreopoulos B."/>
            <person name="Lu D."/>
            <person name="Skrede I."/>
            <person name="Drula E."/>
            <person name="Henrissat B."/>
            <person name="Morin E."/>
            <person name="Kohler A."/>
            <person name="Barry K."/>
            <person name="LaButti K."/>
            <person name="Morin E."/>
            <person name="Salamov A."/>
            <person name="Lipzen A."/>
            <person name="Mereny Z."/>
            <person name="Hegedus B."/>
            <person name="Baldrian P."/>
            <person name="Stursova M."/>
            <person name="Weitz H."/>
            <person name="Taylor A."/>
            <person name="Grigoriev I.V."/>
            <person name="Nagy L.G."/>
            <person name="Martin F."/>
            <person name="Kauserud H."/>
        </authorList>
    </citation>
    <scope>NUCLEOTIDE SEQUENCE</scope>
    <source>
        <strain evidence="2">CBHHK002</strain>
    </source>
</reference>
<evidence type="ECO:0008006" key="4">
    <source>
        <dbReference type="Google" id="ProtNLM"/>
    </source>
</evidence>
<evidence type="ECO:0000256" key="1">
    <source>
        <dbReference type="SAM" id="MobiDB-lite"/>
    </source>
</evidence>
<dbReference type="Gene3D" id="3.80.10.10">
    <property type="entry name" value="Ribonuclease Inhibitor"/>
    <property type="match status" value="1"/>
</dbReference>
<keyword evidence="3" id="KW-1185">Reference proteome</keyword>
<proteinExistence type="predicted"/>
<comment type="caution">
    <text evidence="2">The sequence shown here is derived from an EMBL/GenBank/DDBJ whole genome shotgun (WGS) entry which is preliminary data.</text>
</comment>
<accession>A0AAD7A9E6</accession>
<name>A0AAD7A9E6_9AGAR</name>
<sequence>MQLSNDLLCLILDLFKEEEDRVTLFRCCLVNWEFNRAASRVLYSEVFLNIRPSGASNPSRSGNEKFCNKILSSASLPQNAAYVKVLRVKGYPDSLSETLFPAVKTFSNLQIVEIAPDQSRDDLFTPILEELVNRPSLVELHVNSACTDEINAPLLSKISGLVSLGLEGPNRAILQLLLDWLGRLTSLQELHLTRNCGSITPGVLRSFVPFLANITAFSLGISYSITDDDLFKFLAQLPCLERVQLRHYLQWKVSAPGDPLKRLHSLTVCHDSSDEDEFVDMLCAWIIRAITASPIECIRFCCDEFPTHNEAPRGFDALVEHLSRSNADTLRVLDLKGWLISAPSVSLLFGTCAALEELVTALDSDGFQEFKNLIPTMKRLHTAVVLVICDFADAPFETVSAEEVVQIMQNSDSLRRLAVNEWRIEGSWVPQQDGVRFVVQHSLDAPSEEEAPEIDVPQSQHSPQAPAMDAILEEEEEEE</sequence>
<dbReference type="EMBL" id="JARIHO010000012">
    <property type="protein sequence ID" value="KAJ7352661.1"/>
    <property type="molecule type" value="Genomic_DNA"/>
</dbReference>
<gene>
    <name evidence="2" type="ORF">DFH08DRAFT_859570</name>
</gene>
<dbReference type="SUPFAM" id="SSF52047">
    <property type="entry name" value="RNI-like"/>
    <property type="match status" value="1"/>
</dbReference>
<organism evidence="2 3">
    <name type="scientific">Mycena albidolilacea</name>
    <dbReference type="NCBI Taxonomy" id="1033008"/>
    <lineage>
        <taxon>Eukaryota</taxon>
        <taxon>Fungi</taxon>
        <taxon>Dikarya</taxon>
        <taxon>Basidiomycota</taxon>
        <taxon>Agaricomycotina</taxon>
        <taxon>Agaricomycetes</taxon>
        <taxon>Agaricomycetidae</taxon>
        <taxon>Agaricales</taxon>
        <taxon>Marasmiineae</taxon>
        <taxon>Mycenaceae</taxon>
        <taxon>Mycena</taxon>
    </lineage>
</organism>
<dbReference type="AlphaFoldDB" id="A0AAD7A9E6"/>
<evidence type="ECO:0000313" key="2">
    <source>
        <dbReference type="EMBL" id="KAJ7352661.1"/>
    </source>
</evidence>
<protein>
    <recommendedName>
        <fullName evidence="4">F-box domain-containing protein</fullName>
    </recommendedName>
</protein>
<dbReference type="InterPro" id="IPR032675">
    <property type="entry name" value="LRR_dom_sf"/>
</dbReference>
<evidence type="ECO:0000313" key="3">
    <source>
        <dbReference type="Proteomes" id="UP001218218"/>
    </source>
</evidence>